<dbReference type="EMBL" id="CM023472">
    <property type="protein sequence ID" value="KAH7960193.1"/>
    <property type="molecule type" value="Genomic_DNA"/>
</dbReference>
<dbReference type="Proteomes" id="UP000821865">
    <property type="component" value="Chromosome 3"/>
</dbReference>
<accession>A0ACB8D795</accession>
<organism evidence="1 2">
    <name type="scientific">Dermacentor silvarum</name>
    <name type="common">Tick</name>
    <dbReference type="NCBI Taxonomy" id="543639"/>
    <lineage>
        <taxon>Eukaryota</taxon>
        <taxon>Metazoa</taxon>
        <taxon>Ecdysozoa</taxon>
        <taxon>Arthropoda</taxon>
        <taxon>Chelicerata</taxon>
        <taxon>Arachnida</taxon>
        <taxon>Acari</taxon>
        <taxon>Parasitiformes</taxon>
        <taxon>Ixodida</taxon>
        <taxon>Ixodoidea</taxon>
        <taxon>Ixodidae</taxon>
        <taxon>Rhipicephalinae</taxon>
        <taxon>Dermacentor</taxon>
    </lineage>
</organism>
<reference evidence="1" key="1">
    <citation type="submission" date="2020-05" db="EMBL/GenBank/DDBJ databases">
        <title>Large-scale comparative analyses of tick genomes elucidate their genetic diversity and vector capacities.</title>
        <authorList>
            <person name="Jia N."/>
            <person name="Wang J."/>
            <person name="Shi W."/>
            <person name="Du L."/>
            <person name="Sun Y."/>
            <person name="Zhan W."/>
            <person name="Jiang J."/>
            <person name="Wang Q."/>
            <person name="Zhang B."/>
            <person name="Ji P."/>
            <person name="Sakyi L.B."/>
            <person name="Cui X."/>
            <person name="Yuan T."/>
            <person name="Jiang B."/>
            <person name="Yang W."/>
            <person name="Lam T.T.-Y."/>
            <person name="Chang Q."/>
            <person name="Ding S."/>
            <person name="Wang X."/>
            <person name="Zhu J."/>
            <person name="Ruan X."/>
            <person name="Zhao L."/>
            <person name="Wei J."/>
            <person name="Que T."/>
            <person name="Du C."/>
            <person name="Cheng J."/>
            <person name="Dai P."/>
            <person name="Han X."/>
            <person name="Huang E."/>
            <person name="Gao Y."/>
            <person name="Liu J."/>
            <person name="Shao H."/>
            <person name="Ye R."/>
            <person name="Li L."/>
            <person name="Wei W."/>
            <person name="Wang X."/>
            <person name="Wang C."/>
            <person name="Yang T."/>
            <person name="Huo Q."/>
            <person name="Li W."/>
            <person name="Guo W."/>
            <person name="Chen H."/>
            <person name="Zhou L."/>
            <person name="Ni X."/>
            <person name="Tian J."/>
            <person name="Zhou Y."/>
            <person name="Sheng Y."/>
            <person name="Liu T."/>
            <person name="Pan Y."/>
            <person name="Xia L."/>
            <person name="Li J."/>
            <person name="Zhao F."/>
            <person name="Cao W."/>
        </authorList>
    </citation>
    <scope>NUCLEOTIDE SEQUENCE</scope>
    <source>
        <strain evidence="1">Dsil-2018</strain>
    </source>
</reference>
<proteinExistence type="predicted"/>
<sequence>MQKNSTVRPVRFLNRKHLYPPNIEKVNVRSPLICTVSIKFTNVSSIPRDGVCDFIFYESFYLKNNPSGWTDSGLDHFLTLGQSMRITAVGASFSPAKDTLFADALSGDLNTAVDKLLSLGVSHFGMLSLYRRYASSPKFLQCLRILQDIRNHVNSNVPPNMPTPILYTVVGALFDEPLLYQNIDRSKQVVCRYFSKLSATCNTEIAMNGYHTL</sequence>
<evidence type="ECO:0000313" key="2">
    <source>
        <dbReference type="Proteomes" id="UP000821865"/>
    </source>
</evidence>
<keyword evidence="2" id="KW-1185">Reference proteome</keyword>
<name>A0ACB8D795_DERSI</name>
<gene>
    <name evidence="1" type="ORF">HPB49_017616</name>
</gene>
<comment type="caution">
    <text evidence="1">The sequence shown here is derived from an EMBL/GenBank/DDBJ whole genome shotgun (WGS) entry which is preliminary data.</text>
</comment>
<evidence type="ECO:0000313" key="1">
    <source>
        <dbReference type="EMBL" id="KAH7960193.1"/>
    </source>
</evidence>
<protein>
    <submittedName>
        <fullName evidence="1">Uncharacterized protein</fullName>
    </submittedName>
</protein>